<gene>
    <name evidence="11" type="primary">srrB_2</name>
    <name evidence="11" type="ORF">Psch_01485</name>
</gene>
<dbReference type="FunFam" id="3.30.565.10:FF:000006">
    <property type="entry name" value="Sensor histidine kinase WalK"/>
    <property type="match status" value="1"/>
</dbReference>
<evidence type="ECO:0000256" key="2">
    <source>
        <dbReference type="ARBA" id="ARBA00004370"/>
    </source>
</evidence>
<feature type="transmembrane region" description="Helical" evidence="8">
    <location>
        <begin position="111"/>
        <end position="133"/>
    </location>
</feature>
<keyword evidence="4" id="KW-0597">Phosphoprotein</keyword>
<dbReference type="InterPro" id="IPR003661">
    <property type="entry name" value="HisK_dim/P_dom"/>
</dbReference>
<protein>
    <recommendedName>
        <fullName evidence="3">histidine kinase</fullName>
        <ecNumber evidence="3">2.7.13.3</ecNumber>
    </recommendedName>
</protein>
<dbReference type="GO" id="GO:0016036">
    <property type="term" value="P:cellular response to phosphate starvation"/>
    <property type="evidence" value="ECO:0007669"/>
    <property type="project" value="TreeGrafter"/>
</dbReference>
<proteinExistence type="predicted"/>
<dbReference type="InterPro" id="IPR036097">
    <property type="entry name" value="HisK_dim/P_sf"/>
</dbReference>
<dbReference type="Gene3D" id="3.30.565.10">
    <property type="entry name" value="Histidine kinase-like ATPase, C-terminal domain"/>
    <property type="match status" value="1"/>
</dbReference>
<keyword evidence="8" id="KW-1133">Transmembrane helix</keyword>
<dbReference type="PANTHER" id="PTHR45453">
    <property type="entry name" value="PHOSPHATE REGULON SENSOR PROTEIN PHOR"/>
    <property type="match status" value="1"/>
</dbReference>
<name>A0A4Y7RGQ7_9FIRM</name>
<evidence type="ECO:0000256" key="6">
    <source>
        <dbReference type="ARBA" id="ARBA00022777"/>
    </source>
</evidence>
<dbReference type="EMBL" id="QFGA01000001">
    <property type="protein sequence ID" value="TEB07930.1"/>
    <property type="molecule type" value="Genomic_DNA"/>
</dbReference>
<keyword evidence="5 11" id="KW-0808">Transferase</keyword>
<evidence type="ECO:0000313" key="12">
    <source>
        <dbReference type="Proteomes" id="UP000298324"/>
    </source>
</evidence>
<keyword evidence="6" id="KW-0418">Kinase</keyword>
<dbReference type="Proteomes" id="UP000298324">
    <property type="component" value="Unassembled WGS sequence"/>
</dbReference>
<evidence type="ECO:0000256" key="8">
    <source>
        <dbReference type="SAM" id="Phobius"/>
    </source>
</evidence>
<sequence length="418" mass="46280">MESGKVIFSDKSVRRQVAVTVIILLALILLGQLIVARMAEDYKKAMIEHDYAVAGYLSRCGVDNSRIVTAFTHDKTGADTEIGSSLLSSSGYMESMQNSLLPVVESFHQKFALTVLSFSVLFSLAFLAVLYLGEQYRGKQLETAAGQLRLFMDGDTAVRLSDCGEGSLSRLFAATNTMVTSLTAHIDKEKQNRQFLKDTISDISHQLKTPLAALQMYNEIIRDEKTGNEVVESFTDKSRRELERMESLIQNLLKLARLDAGTIELEKTVSSLHGFLEKFIGSFATRAKQEGKSISLQCNDSVMLCFDETWLGEAVGNIIKNALDHTGSGDSIEISCEEAMAVTEIIIRDNGAGIHPEDIYHIFKRFYRSRFSKDKQGVGIGLALSKAIVEKHEGTITVRSELGQGAEFHLIFPKLTNL</sequence>
<evidence type="ECO:0000313" key="11">
    <source>
        <dbReference type="EMBL" id="TEB07930.1"/>
    </source>
</evidence>
<dbReference type="Pfam" id="PF02518">
    <property type="entry name" value="HATPase_c"/>
    <property type="match status" value="1"/>
</dbReference>
<dbReference type="SUPFAM" id="SSF47384">
    <property type="entry name" value="Homodimeric domain of signal transducing histidine kinase"/>
    <property type="match status" value="1"/>
</dbReference>
<dbReference type="SMART" id="SM00387">
    <property type="entry name" value="HATPase_c"/>
    <property type="match status" value="1"/>
</dbReference>
<dbReference type="InterPro" id="IPR003594">
    <property type="entry name" value="HATPase_dom"/>
</dbReference>
<comment type="catalytic activity">
    <reaction evidence="1">
        <text>ATP + protein L-histidine = ADP + protein N-phospho-L-histidine.</text>
        <dbReference type="EC" id="2.7.13.3"/>
    </reaction>
</comment>
<evidence type="ECO:0000259" key="10">
    <source>
        <dbReference type="PROSITE" id="PS50885"/>
    </source>
</evidence>
<dbReference type="CDD" id="cd00075">
    <property type="entry name" value="HATPase"/>
    <property type="match status" value="1"/>
</dbReference>
<dbReference type="SMART" id="SM00388">
    <property type="entry name" value="HisKA"/>
    <property type="match status" value="1"/>
</dbReference>
<dbReference type="InterPro" id="IPR003660">
    <property type="entry name" value="HAMP_dom"/>
</dbReference>
<evidence type="ECO:0000256" key="1">
    <source>
        <dbReference type="ARBA" id="ARBA00000085"/>
    </source>
</evidence>
<evidence type="ECO:0000256" key="3">
    <source>
        <dbReference type="ARBA" id="ARBA00012438"/>
    </source>
</evidence>
<reference evidence="11 12" key="1">
    <citation type="journal article" date="2018" name="Environ. Microbiol.">
        <title>Novel energy conservation strategies and behaviour of Pelotomaculum schinkii driving syntrophic propionate catabolism.</title>
        <authorList>
            <person name="Hidalgo-Ahumada C.A.P."/>
            <person name="Nobu M.K."/>
            <person name="Narihiro T."/>
            <person name="Tamaki H."/>
            <person name="Liu W.T."/>
            <person name="Kamagata Y."/>
            <person name="Stams A.J.M."/>
            <person name="Imachi H."/>
            <person name="Sousa D.Z."/>
        </authorList>
    </citation>
    <scope>NUCLEOTIDE SEQUENCE [LARGE SCALE GENOMIC DNA]</scope>
    <source>
        <strain evidence="11 12">HH</strain>
    </source>
</reference>
<dbReference type="GO" id="GO:0004721">
    <property type="term" value="F:phosphoprotein phosphatase activity"/>
    <property type="evidence" value="ECO:0007669"/>
    <property type="project" value="TreeGrafter"/>
</dbReference>
<dbReference type="GO" id="GO:0000155">
    <property type="term" value="F:phosphorelay sensor kinase activity"/>
    <property type="evidence" value="ECO:0007669"/>
    <property type="project" value="InterPro"/>
</dbReference>
<dbReference type="InterPro" id="IPR004358">
    <property type="entry name" value="Sig_transdc_His_kin-like_C"/>
</dbReference>
<evidence type="ECO:0000256" key="5">
    <source>
        <dbReference type="ARBA" id="ARBA00022679"/>
    </source>
</evidence>
<dbReference type="InterPro" id="IPR036890">
    <property type="entry name" value="HATPase_C_sf"/>
</dbReference>
<dbReference type="InterPro" id="IPR005467">
    <property type="entry name" value="His_kinase_dom"/>
</dbReference>
<organism evidence="11 12">
    <name type="scientific">Pelotomaculum schinkii</name>
    <dbReference type="NCBI Taxonomy" id="78350"/>
    <lineage>
        <taxon>Bacteria</taxon>
        <taxon>Bacillati</taxon>
        <taxon>Bacillota</taxon>
        <taxon>Clostridia</taxon>
        <taxon>Eubacteriales</taxon>
        <taxon>Desulfotomaculaceae</taxon>
        <taxon>Pelotomaculum</taxon>
    </lineage>
</organism>
<evidence type="ECO:0000256" key="7">
    <source>
        <dbReference type="ARBA" id="ARBA00023012"/>
    </source>
</evidence>
<dbReference type="PANTHER" id="PTHR45453:SF1">
    <property type="entry name" value="PHOSPHATE REGULON SENSOR PROTEIN PHOR"/>
    <property type="match status" value="1"/>
</dbReference>
<dbReference type="AlphaFoldDB" id="A0A4Y7RGQ7"/>
<dbReference type="GO" id="GO:0005886">
    <property type="term" value="C:plasma membrane"/>
    <property type="evidence" value="ECO:0007669"/>
    <property type="project" value="TreeGrafter"/>
</dbReference>
<keyword evidence="8" id="KW-0812">Transmembrane</keyword>
<dbReference type="Pfam" id="PF00512">
    <property type="entry name" value="HisKA"/>
    <property type="match status" value="1"/>
</dbReference>
<dbReference type="EC" id="2.7.13.3" evidence="3"/>
<dbReference type="PROSITE" id="PS50885">
    <property type="entry name" value="HAMP"/>
    <property type="match status" value="1"/>
</dbReference>
<dbReference type="PROSITE" id="PS50109">
    <property type="entry name" value="HIS_KIN"/>
    <property type="match status" value="1"/>
</dbReference>
<dbReference type="CDD" id="cd00082">
    <property type="entry name" value="HisKA"/>
    <property type="match status" value="1"/>
</dbReference>
<feature type="domain" description="Histidine kinase" evidence="9">
    <location>
        <begin position="202"/>
        <end position="416"/>
    </location>
</feature>
<evidence type="ECO:0000256" key="4">
    <source>
        <dbReference type="ARBA" id="ARBA00022553"/>
    </source>
</evidence>
<keyword evidence="12" id="KW-1185">Reference proteome</keyword>
<comment type="subcellular location">
    <subcellularLocation>
        <location evidence="2">Membrane</location>
    </subcellularLocation>
</comment>
<accession>A0A4Y7RGQ7</accession>
<evidence type="ECO:0000259" key="9">
    <source>
        <dbReference type="PROSITE" id="PS50109"/>
    </source>
</evidence>
<keyword evidence="8" id="KW-0472">Membrane</keyword>
<dbReference type="RefSeq" id="WP_190239707.1">
    <property type="nucleotide sequence ID" value="NZ_QFGA01000001.1"/>
</dbReference>
<feature type="domain" description="HAMP" evidence="10">
    <location>
        <begin position="139"/>
        <end position="187"/>
    </location>
</feature>
<feature type="transmembrane region" description="Helical" evidence="8">
    <location>
        <begin position="17"/>
        <end position="36"/>
    </location>
</feature>
<dbReference type="InterPro" id="IPR050351">
    <property type="entry name" value="BphY/WalK/GraS-like"/>
</dbReference>
<comment type="caution">
    <text evidence="11">The sequence shown here is derived from an EMBL/GenBank/DDBJ whole genome shotgun (WGS) entry which is preliminary data.</text>
</comment>
<dbReference type="SUPFAM" id="SSF55874">
    <property type="entry name" value="ATPase domain of HSP90 chaperone/DNA topoisomerase II/histidine kinase"/>
    <property type="match status" value="1"/>
</dbReference>
<keyword evidence="7" id="KW-0902">Two-component regulatory system</keyword>
<dbReference type="PRINTS" id="PR00344">
    <property type="entry name" value="BCTRLSENSOR"/>
</dbReference>
<dbReference type="Gene3D" id="1.10.287.130">
    <property type="match status" value="1"/>
</dbReference>